<dbReference type="Proteomes" id="UP000078428">
    <property type="component" value="Unassembled WGS sequence"/>
</dbReference>
<dbReference type="OrthoDB" id="8560674at2"/>
<gene>
    <name evidence="1" type="ORF">A6A04_14345</name>
</gene>
<sequence length="161" mass="17698">MCNHHMTRRHFVALVPGLALVASGCGGPSTGPVDVRLGRDVCDYCGMVIDDRRFVAQLRAGPSGKVHNFDDPGDAILFLVKQDWAKHPKTEFWVGHMETGQWLDGFKAFYVKGVKTPMAHGFGARPESKGDDFGFERFRGAILTQGSTSRCEPTVTTEDRG</sequence>
<comment type="caution">
    <text evidence="1">The sequence shown here is derived from an EMBL/GenBank/DDBJ whole genome shotgun (WGS) entry which is preliminary data.</text>
</comment>
<dbReference type="SUPFAM" id="SSF160387">
    <property type="entry name" value="NosL/MerB-like"/>
    <property type="match status" value="1"/>
</dbReference>
<dbReference type="STRING" id="1285242.A6A04_14345"/>
<proteinExistence type="predicted"/>
<protein>
    <recommendedName>
        <fullName evidence="3">Protein NosL</fullName>
    </recommendedName>
</protein>
<dbReference type="RefSeq" id="WP_082914688.1">
    <property type="nucleotide sequence ID" value="NZ_LWQT01000040.1"/>
</dbReference>
<dbReference type="EMBL" id="LWQT01000040">
    <property type="protein sequence ID" value="OAN53135.1"/>
    <property type="molecule type" value="Genomic_DNA"/>
</dbReference>
<evidence type="ECO:0000313" key="1">
    <source>
        <dbReference type="EMBL" id="OAN53135.1"/>
    </source>
</evidence>
<evidence type="ECO:0000313" key="2">
    <source>
        <dbReference type="Proteomes" id="UP000078428"/>
    </source>
</evidence>
<organism evidence="1 2">
    <name type="scientific">Paramagnetospirillum marisnigri</name>
    <dbReference type="NCBI Taxonomy" id="1285242"/>
    <lineage>
        <taxon>Bacteria</taxon>
        <taxon>Pseudomonadati</taxon>
        <taxon>Pseudomonadota</taxon>
        <taxon>Alphaproteobacteria</taxon>
        <taxon>Rhodospirillales</taxon>
        <taxon>Magnetospirillaceae</taxon>
        <taxon>Paramagnetospirillum</taxon>
    </lineage>
</organism>
<accession>A0A178MU82</accession>
<evidence type="ECO:0008006" key="3">
    <source>
        <dbReference type="Google" id="ProtNLM"/>
    </source>
</evidence>
<name>A0A178MU82_9PROT</name>
<dbReference type="AlphaFoldDB" id="A0A178MU82"/>
<keyword evidence="2" id="KW-1185">Reference proteome</keyword>
<reference evidence="1 2" key="1">
    <citation type="submission" date="2016-04" db="EMBL/GenBank/DDBJ databases">
        <title>Draft genome sequence of freshwater magnetotactic bacteria Magnetospirillum marisnigri SP-1 and Magnetospirillum moscoviense BB-1.</title>
        <authorList>
            <person name="Koziaeva V."/>
            <person name="Dziuba M.V."/>
            <person name="Ivanov T.M."/>
            <person name="Kuznetsov B."/>
            <person name="Grouzdev D.S."/>
        </authorList>
    </citation>
    <scope>NUCLEOTIDE SEQUENCE [LARGE SCALE GENOMIC DNA]</scope>
    <source>
        <strain evidence="1 2">SP-1</strain>
    </source>
</reference>